<accession>A0A2B7XQ12</accession>
<keyword evidence="2" id="KW-1185">Reference proteome</keyword>
<protein>
    <submittedName>
        <fullName evidence="1">Uncharacterized protein</fullName>
    </submittedName>
</protein>
<proteinExistence type="predicted"/>
<comment type="caution">
    <text evidence="1">The sequence shown here is derived from an EMBL/GenBank/DDBJ whole genome shotgun (WGS) entry which is preliminary data.</text>
</comment>
<evidence type="ECO:0000313" key="2">
    <source>
        <dbReference type="Proteomes" id="UP000223968"/>
    </source>
</evidence>
<organism evidence="1 2">
    <name type="scientific">Helicocarpus griseus UAMH5409</name>
    <dbReference type="NCBI Taxonomy" id="1447875"/>
    <lineage>
        <taxon>Eukaryota</taxon>
        <taxon>Fungi</taxon>
        <taxon>Dikarya</taxon>
        <taxon>Ascomycota</taxon>
        <taxon>Pezizomycotina</taxon>
        <taxon>Eurotiomycetes</taxon>
        <taxon>Eurotiomycetidae</taxon>
        <taxon>Onygenales</taxon>
        <taxon>Ajellomycetaceae</taxon>
        <taxon>Helicocarpus</taxon>
    </lineage>
</organism>
<dbReference type="AlphaFoldDB" id="A0A2B7XQ12"/>
<dbReference type="EMBL" id="PDNB01000083">
    <property type="protein sequence ID" value="PGH10732.1"/>
    <property type="molecule type" value="Genomic_DNA"/>
</dbReference>
<dbReference type="Proteomes" id="UP000223968">
    <property type="component" value="Unassembled WGS sequence"/>
</dbReference>
<sequence>MRFGSRRIGRHLLPLVKAIVKVENAKKELAAQLTPREMAEYQTIRKARITAQRVLDNRVFKPSKKLSRDIHSSRQTLLARERALKGNTEESKLRNGSFNVMTNIPIRPRVNNEGDTSGISFK</sequence>
<name>A0A2B7XQ12_9EURO</name>
<evidence type="ECO:0000313" key="1">
    <source>
        <dbReference type="EMBL" id="PGH10732.1"/>
    </source>
</evidence>
<gene>
    <name evidence="1" type="ORF">AJ79_05323</name>
</gene>
<reference evidence="1 2" key="1">
    <citation type="submission" date="2017-10" db="EMBL/GenBank/DDBJ databases">
        <title>Comparative genomics in systemic dimorphic fungi from Ajellomycetaceae.</title>
        <authorList>
            <person name="Munoz J.F."/>
            <person name="Mcewen J.G."/>
            <person name="Clay O.K."/>
            <person name="Cuomo C.A."/>
        </authorList>
    </citation>
    <scope>NUCLEOTIDE SEQUENCE [LARGE SCALE GENOMIC DNA]</scope>
    <source>
        <strain evidence="1 2">UAMH5409</strain>
    </source>
</reference>